<reference evidence="9 10" key="1">
    <citation type="journal article" date="2020" name="Fungal Divers.">
        <title>Resolving the Mortierellaceae phylogeny through synthesis of multi-gene phylogenetics and phylogenomics.</title>
        <authorList>
            <person name="Vandepol N."/>
            <person name="Liber J."/>
            <person name="Desiro A."/>
            <person name="Na H."/>
            <person name="Kennedy M."/>
            <person name="Barry K."/>
            <person name="Grigoriev I.V."/>
            <person name="Miller A.N."/>
            <person name="O'Donnell K."/>
            <person name="Stajich J.E."/>
            <person name="Bonito G."/>
        </authorList>
    </citation>
    <scope>NUCLEOTIDE SEQUENCE [LARGE SCALE GENOMIC DNA]</scope>
    <source>
        <strain evidence="9 10">AD045</strain>
    </source>
</reference>
<keyword evidence="3" id="KW-0408">Iron</keyword>
<feature type="transmembrane region" description="Helical" evidence="8">
    <location>
        <begin position="202"/>
        <end position="224"/>
    </location>
</feature>
<evidence type="ECO:0000313" key="10">
    <source>
        <dbReference type="Proteomes" id="UP001194696"/>
    </source>
</evidence>
<keyword evidence="3" id="KW-0813">Transport</keyword>
<evidence type="ECO:0000256" key="7">
    <source>
        <dbReference type="SAM" id="MobiDB-lite"/>
    </source>
</evidence>
<comment type="subcellular location">
    <subcellularLocation>
        <location evidence="1">Membrane</location>
        <topology evidence="1">Multi-pass membrane protein</topology>
    </subcellularLocation>
</comment>
<keyword evidence="3" id="KW-0406">Ion transport</keyword>
<comment type="caution">
    <text evidence="9">The sequence shown here is derived from an EMBL/GenBank/DDBJ whole genome shotgun (WGS) entry which is preliminary data.</text>
</comment>
<feature type="transmembrane region" description="Helical" evidence="8">
    <location>
        <begin position="85"/>
        <end position="106"/>
    </location>
</feature>
<evidence type="ECO:0000256" key="1">
    <source>
        <dbReference type="ARBA" id="ARBA00004141"/>
    </source>
</evidence>
<evidence type="ECO:0000256" key="5">
    <source>
        <dbReference type="ARBA" id="ARBA00022989"/>
    </source>
</evidence>
<keyword evidence="6 8" id="KW-0472">Membrane</keyword>
<dbReference type="PANTHER" id="PTHR31632">
    <property type="entry name" value="IRON TRANSPORTER FTH1"/>
    <property type="match status" value="1"/>
</dbReference>
<sequence length="404" mass="43419">MGGYLSIPTFFIIFRETVEAAIIVSVLLSFLRQVLNDDPVMRKRLSRQIWAGTALGLLISLAIGGGFILVWNWYGKNLWAASEGIWVGCFSFIAVLMITLIGIAMLRTNQMQEKWKLKLAKAMDNENANGLGNQSRKYALFLLPLVTVLREGLEAVVFIGGVTFTEDPKAIPLAVVAGVALGLLIGFLIYRGGNKMRLHPFFVGSTCLLMMLAAGLVSKGVAAFEADHWNRLTGAQSDDAGTFDPRYNLWALKCCDPKQPDAGWWSVANALVGWSNIASYWTVGSYIMYWGLVSAWLIRLNNKRIQKALGGGVATASRPLLSTGSSATELEEEGEAYTPVTGSSSAHASEQTLTGYDGVESSAHGGQQPHHLTRRHDGYGAVVNAGASTGTGSGAGASGVERPE</sequence>
<feature type="transmembrane region" description="Helical" evidence="8">
    <location>
        <begin position="49"/>
        <end position="73"/>
    </location>
</feature>
<keyword evidence="3" id="KW-0410">Iron transport</keyword>
<gene>
    <name evidence="9" type="primary">FTR1_3</name>
    <name evidence="9" type="ORF">BGZ96_009141</name>
</gene>
<evidence type="ECO:0000256" key="4">
    <source>
        <dbReference type="ARBA" id="ARBA00022692"/>
    </source>
</evidence>
<feature type="transmembrane region" description="Helical" evidence="8">
    <location>
        <begin position="170"/>
        <end position="190"/>
    </location>
</feature>
<proteinExistence type="inferred from homology"/>
<keyword evidence="5 8" id="KW-1133">Transmembrane helix</keyword>
<dbReference type="Pfam" id="PF03239">
    <property type="entry name" value="FTR1"/>
    <property type="match status" value="1"/>
</dbReference>
<feature type="transmembrane region" description="Helical" evidence="8">
    <location>
        <begin position="138"/>
        <end position="164"/>
    </location>
</feature>
<evidence type="ECO:0000256" key="2">
    <source>
        <dbReference type="ARBA" id="ARBA00008333"/>
    </source>
</evidence>
<evidence type="ECO:0000256" key="8">
    <source>
        <dbReference type="SAM" id="Phobius"/>
    </source>
</evidence>
<evidence type="ECO:0000256" key="6">
    <source>
        <dbReference type="ARBA" id="ARBA00023136"/>
    </source>
</evidence>
<feature type="transmembrane region" description="Helical" evidence="8">
    <location>
        <begin position="278"/>
        <end position="298"/>
    </location>
</feature>
<dbReference type="PANTHER" id="PTHR31632:SF2">
    <property type="entry name" value="PLASMA MEMBRANE IRON PERMEASE"/>
    <property type="match status" value="1"/>
</dbReference>
<evidence type="ECO:0000313" key="9">
    <source>
        <dbReference type="EMBL" id="KAG0296562.1"/>
    </source>
</evidence>
<dbReference type="InterPro" id="IPR004923">
    <property type="entry name" value="FTR1/Fip1/EfeU"/>
</dbReference>
<accession>A0ABQ7KE11</accession>
<keyword evidence="10" id="KW-1185">Reference proteome</keyword>
<evidence type="ECO:0000256" key="3">
    <source>
        <dbReference type="ARBA" id="ARBA00022496"/>
    </source>
</evidence>
<comment type="similarity">
    <text evidence="2">Belongs to the oxidase-dependent Fe transporter (OFeT) (TC 9.A.10.1) family.</text>
</comment>
<dbReference type="EMBL" id="JAAAIM010000054">
    <property type="protein sequence ID" value="KAG0296562.1"/>
    <property type="molecule type" value="Genomic_DNA"/>
</dbReference>
<keyword evidence="4 8" id="KW-0812">Transmembrane</keyword>
<feature type="region of interest" description="Disordered" evidence="7">
    <location>
        <begin position="356"/>
        <end position="404"/>
    </location>
</feature>
<name>A0ABQ7KE11_9FUNG</name>
<dbReference type="Proteomes" id="UP001194696">
    <property type="component" value="Unassembled WGS sequence"/>
</dbReference>
<feature type="transmembrane region" description="Helical" evidence="8">
    <location>
        <begin position="6"/>
        <end position="28"/>
    </location>
</feature>
<organism evidence="9 10">
    <name type="scientific">Linnemannia gamsii</name>
    <dbReference type="NCBI Taxonomy" id="64522"/>
    <lineage>
        <taxon>Eukaryota</taxon>
        <taxon>Fungi</taxon>
        <taxon>Fungi incertae sedis</taxon>
        <taxon>Mucoromycota</taxon>
        <taxon>Mortierellomycotina</taxon>
        <taxon>Mortierellomycetes</taxon>
        <taxon>Mortierellales</taxon>
        <taxon>Mortierellaceae</taxon>
        <taxon>Linnemannia</taxon>
    </lineage>
</organism>
<protein>
    <submittedName>
        <fullName evidence="9">High-affinity iron permease</fullName>
    </submittedName>
</protein>